<organism evidence="2">
    <name type="scientific">marine sediment metagenome</name>
    <dbReference type="NCBI Taxonomy" id="412755"/>
    <lineage>
        <taxon>unclassified sequences</taxon>
        <taxon>metagenomes</taxon>
        <taxon>ecological metagenomes</taxon>
    </lineage>
</organism>
<accession>X1JXG9</accession>
<evidence type="ECO:0000256" key="1">
    <source>
        <dbReference type="SAM" id="Phobius"/>
    </source>
</evidence>
<evidence type="ECO:0000313" key="2">
    <source>
        <dbReference type="EMBL" id="GAH74473.1"/>
    </source>
</evidence>
<keyword evidence="1" id="KW-1133">Transmembrane helix</keyword>
<protein>
    <submittedName>
        <fullName evidence="2">Uncharacterized protein</fullName>
    </submittedName>
</protein>
<gene>
    <name evidence="2" type="ORF">S03H2_45906</name>
</gene>
<comment type="caution">
    <text evidence="2">The sequence shown here is derived from an EMBL/GenBank/DDBJ whole genome shotgun (WGS) entry which is preliminary data.</text>
</comment>
<keyword evidence="1" id="KW-0472">Membrane</keyword>
<feature type="non-terminal residue" evidence="2">
    <location>
        <position position="73"/>
    </location>
</feature>
<proteinExistence type="predicted"/>
<dbReference type="EMBL" id="BARU01028786">
    <property type="protein sequence ID" value="GAH74473.1"/>
    <property type="molecule type" value="Genomic_DNA"/>
</dbReference>
<name>X1JXG9_9ZZZZ</name>
<dbReference type="AlphaFoldDB" id="X1JXG9"/>
<feature type="transmembrane region" description="Helical" evidence="1">
    <location>
        <begin position="43"/>
        <end position="63"/>
    </location>
</feature>
<reference evidence="2" key="1">
    <citation type="journal article" date="2014" name="Front. Microbiol.">
        <title>High frequency of phylogenetically diverse reductive dehalogenase-homologous genes in deep subseafloor sedimentary metagenomes.</title>
        <authorList>
            <person name="Kawai M."/>
            <person name="Futagami T."/>
            <person name="Toyoda A."/>
            <person name="Takaki Y."/>
            <person name="Nishi S."/>
            <person name="Hori S."/>
            <person name="Arai W."/>
            <person name="Tsubouchi T."/>
            <person name="Morono Y."/>
            <person name="Uchiyama I."/>
            <person name="Ito T."/>
            <person name="Fujiyama A."/>
            <person name="Inagaki F."/>
            <person name="Takami H."/>
        </authorList>
    </citation>
    <scope>NUCLEOTIDE SEQUENCE</scope>
    <source>
        <strain evidence="2">Expedition CK06-06</strain>
    </source>
</reference>
<feature type="transmembrane region" description="Helical" evidence="1">
    <location>
        <begin position="7"/>
        <end position="31"/>
    </location>
</feature>
<keyword evidence="1" id="KW-0812">Transmembrane</keyword>
<sequence>MEVKKKKFLYGILTVNLVLLAVIVLLFSFYVPILAATILENEVGLIAITSRILILGIMSFLLYRKWLRQEAVY</sequence>